<dbReference type="EMBL" id="SIJL01000009">
    <property type="protein sequence ID" value="TBH20119.1"/>
    <property type="molecule type" value="Genomic_DNA"/>
</dbReference>
<comment type="caution">
    <text evidence="1">The sequence shown here is derived from an EMBL/GenBank/DDBJ whole genome shotgun (WGS) entry which is preliminary data.</text>
</comment>
<evidence type="ECO:0008006" key="3">
    <source>
        <dbReference type="Google" id="ProtNLM"/>
    </source>
</evidence>
<reference evidence="1 2" key="1">
    <citation type="submission" date="2019-02" db="EMBL/GenBank/DDBJ databases">
        <title>Thermus sp. a novel from hot spring.</title>
        <authorList>
            <person name="Zhao Z."/>
        </authorList>
    </citation>
    <scope>NUCLEOTIDE SEQUENCE [LARGE SCALE GENOMIC DNA]</scope>
    <source>
        <strain evidence="1 2">CFH 72773T</strain>
    </source>
</reference>
<proteinExistence type="predicted"/>
<evidence type="ECO:0000313" key="2">
    <source>
        <dbReference type="Proteomes" id="UP000292858"/>
    </source>
</evidence>
<evidence type="ECO:0000313" key="1">
    <source>
        <dbReference type="EMBL" id="TBH20119.1"/>
    </source>
</evidence>
<dbReference type="OrthoDB" id="31848at2"/>
<organism evidence="1 2">
    <name type="scientific">Thermus thermamylovorans</name>
    <dbReference type="NCBI Taxonomy" id="2509362"/>
    <lineage>
        <taxon>Bacteria</taxon>
        <taxon>Thermotogati</taxon>
        <taxon>Deinococcota</taxon>
        <taxon>Deinococci</taxon>
        <taxon>Thermales</taxon>
        <taxon>Thermaceae</taxon>
        <taxon>Thermus</taxon>
    </lineage>
</organism>
<dbReference type="AlphaFoldDB" id="A0A4Q9B482"/>
<name>A0A4Q9B482_9DEIN</name>
<accession>A0A4Q9B482</accession>
<dbReference type="Proteomes" id="UP000292858">
    <property type="component" value="Unassembled WGS sequence"/>
</dbReference>
<gene>
    <name evidence="1" type="ORF">ETP66_07740</name>
</gene>
<dbReference type="PROSITE" id="PS51257">
    <property type="entry name" value="PROKAR_LIPOPROTEIN"/>
    <property type="match status" value="1"/>
</dbReference>
<protein>
    <recommendedName>
        <fullName evidence="3">Lipoprotein</fullName>
    </recommendedName>
</protein>
<keyword evidence="2" id="KW-1185">Reference proteome</keyword>
<sequence>MTRIFPVGVGLLFLAACGLIPGFGGPKVTGGFQGDWQEVASGLRLALVGLTSEGQLDYSNPLEIKDPSLLRGYWMELPPVAAEGSYQVVAYRDEDNNGRFSGGDTVLGDTCSRYLLYANGSGDKLYWVGTLRLLRVRHGWNGYDAAQEGEPYQAALYTGFDLYRQGQCP</sequence>